<dbReference type="InterPro" id="IPR017441">
    <property type="entry name" value="Protein_kinase_ATP_BS"/>
</dbReference>
<evidence type="ECO:0000256" key="3">
    <source>
        <dbReference type="ARBA" id="ARBA00021644"/>
    </source>
</evidence>
<dbReference type="Gene3D" id="3.30.200.20">
    <property type="entry name" value="Phosphorylase Kinase, domain 1"/>
    <property type="match status" value="1"/>
</dbReference>
<comment type="catalytic activity">
    <reaction evidence="14">
        <text>L-seryl-[protein] + ATP = O-phospho-L-seryl-[protein] + ADP + H(+)</text>
        <dbReference type="Rhea" id="RHEA:17989"/>
        <dbReference type="Rhea" id="RHEA-COMP:9863"/>
        <dbReference type="Rhea" id="RHEA-COMP:11604"/>
        <dbReference type="ChEBI" id="CHEBI:15378"/>
        <dbReference type="ChEBI" id="CHEBI:29999"/>
        <dbReference type="ChEBI" id="CHEBI:30616"/>
        <dbReference type="ChEBI" id="CHEBI:83421"/>
        <dbReference type="ChEBI" id="CHEBI:456216"/>
        <dbReference type="EC" id="2.7.11.1"/>
    </reaction>
</comment>
<keyword evidence="8 15" id="KW-0547">Nucleotide-binding</keyword>
<feature type="binding site" evidence="15">
    <location>
        <position position="37"/>
    </location>
    <ligand>
        <name>ATP</name>
        <dbReference type="ChEBI" id="CHEBI:30616"/>
    </ligand>
</feature>
<dbReference type="InterPro" id="IPR008271">
    <property type="entry name" value="Ser/Thr_kinase_AS"/>
</dbReference>
<dbReference type="Gene3D" id="1.20.58.80">
    <property type="entry name" value="Phosphotransferase system, lactose/cellobiose-type IIA subunit"/>
    <property type="match status" value="2"/>
</dbReference>
<evidence type="ECO:0000259" key="17">
    <source>
        <dbReference type="PROSITE" id="PS50011"/>
    </source>
</evidence>
<dbReference type="SUPFAM" id="SSF116846">
    <property type="entry name" value="MIT domain"/>
    <property type="match status" value="2"/>
</dbReference>
<keyword evidence="5" id="KW-0723">Serine/threonine-protein kinase</keyword>
<evidence type="ECO:0000256" key="11">
    <source>
        <dbReference type="ARBA" id="ARBA00023006"/>
    </source>
</evidence>
<evidence type="ECO:0000256" key="7">
    <source>
        <dbReference type="ARBA" id="ARBA00022737"/>
    </source>
</evidence>
<keyword evidence="6" id="KW-0808">Transferase</keyword>
<keyword evidence="11" id="KW-0072">Autophagy</keyword>
<dbReference type="GO" id="GO:0042594">
    <property type="term" value="P:response to starvation"/>
    <property type="evidence" value="ECO:0007669"/>
    <property type="project" value="TreeGrafter"/>
</dbReference>
<dbReference type="GO" id="GO:0000045">
    <property type="term" value="P:autophagosome assembly"/>
    <property type="evidence" value="ECO:0007669"/>
    <property type="project" value="TreeGrafter"/>
</dbReference>
<dbReference type="InterPro" id="IPR045269">
    <property type="entry name" value="Atg1-like"/>
</dbReference>
<name>A0AAN9Y787_9HEMI</name>
<evidence type="ECO:0000256" key="9">
    <source>
        <dbReference type="ARBA" id="ARBA00022777"/>
    </source>
</evidence>
<evidence type="ECO:0000256" key="2">
    <source>
        <dbReference type="ARBA" id="ARBA00012513"/>
    </source>
</evidence>
<protein>
    <recommendedName>
        <fullName evidence="3">Serine/threonine-protein kinase ULK3</fullName>
        <ecNumber evidence="2">2.7.11.1</ecNumber>
    </recommendedName>
    <alternativeName>
        <fullName evidence="12">Unc-51-like kinase 3</fullName>
    </alternativeName>
</protein>
<evidence type="ECO:0000313" key="19">
    <source>
        <dbReference type="Proteomes" id="UP001367676"/>
    </source>
</evidence>
<organism evidence="18 19">
    <name type="scientific">Parthenolecanium corni</name>
    <dbReference type="NCBI Taxonomy" id="536013"/>
    <lineage>
        <taxon>Eukaryota</taxon>
        <taxon>Metazoa</taxon>
        <taxon>Ecdysozoa</taxon>
        <taxon>Arthropoda</taxon>
        <taxon>Hexapoda</taxon>
        <taxon>Insecta</taxon>
        <taxon>Pterygota</taxon>
        <taxon>Neoptera</taxon>
        <taxon>Paraneoptera</taxon>
        <taxon>Hemiptera</taxon>
        <taxon>Sternorrhyncha</taxon>
        <taxon>Coccoidea</taxon>
        <taxon>Coccidae</taxon>
        <taxon>Parthenolecanium</taxon>
    </lineage>
</organism>
<dbReference type="GO" id="GO:0005524">
    <property type="term" value="F:ATP binding"/>
    <property type="evidence" value="ECO:0007669"/>
    <property type="project" value="UniProtKB-UniRule"/>
</dbReference>
<evidence type="ECO:0000256" key="12">
    <source>
        <dbReference type="ARBA" id="ARBA00032242"/>
    </source>
</evidence>
<evidence type="ECO:0000256" key="16">
    <source>
        <dbReference type="SAM" id="MobiDB-lite"/>
    </source>
</evidence>
<proteinExistence type="predicted"/>
<feature type="region of interest" description="Disordered" evidence="16">
    <location>
        <begin position="372"/>
        <end position="403"/>
    </location>
</feature>
<gene>
    <name evidence="18" type="ORF">V9T40_008187</name>
</gene>
<comment type="subcellular location">
    <subcellularLocation>
        <location evidence="1">Cytoplasm</location>
    </subcellularLocation>
</comment>
<feature type="domain" description="Protein kinase" evidence="17">
    <location>
        <begin position="7"/>
        <end position="286"/>
    </location>
</feature>
<comment type="caution">
    <text evidence="18">The sequence shown here is derived from an EMBL/GenBank/DDBJ whole genome shotgun (WGS) entry which is preliminary data.</text>
</comment>
<keyword evidence="4" id="KW-0963">Cytoplasm</keyword>
<dbReference type="SMART" id="SM00745">
    <property type="entry name" value="MIT"/>
    <property type="match status" value="2"/>
</dbReference>
<dbReference type="InterPro" id="IPR007330">
    <property type="entry name" value="MIT_dom"/>
</dbReference>
<evidence type="ECO:0000256" key="13">
    <source>
        <dbReference type="ARBA" id="ARBA00047899"/>
    </source>
</evidence>
<dbReference type="GO" id="GO:0061709">
    <property type="term" value="P:reticulophagy"/>
    <property type="evidence" value="ECO:0007669"/>
    <property type="project" value="TreeGrafter"/>
</dbReference>
<sequence length="536" mass="60933">MIDLASFNIIEKIGSGSYSTVYKAQPKSGLKEYVAVKVVEQARLSARGKDDIVTEIKVMRMLKHKHIVEMKDFKWDASNIYIIMEYCDGGDLSTFIKKRCKLSEKICQKFLQQLALGLQFLRSHSLSHLDLKPQNLLLVTKPKLSLKIGGRCSYSCTQRMVVVKYLNTVVVTDFGFAQFLNDDTQKNSIRGSPLYMAPEMLLNKTYDAKADLWSVGVIAYECLFGKAPYSSGSYEELCIRIRAKAPIVIPDHTRLSEECKDFLRRLLQHDPKSRMNYEDFFQHSFLNLEYVPSETSYKKGMKILREAEHLDRFGRNVEAFNKYCDGLRYLFPVYDDETNCDKKSVLRSQVCRYTQRAEELKCTLSFKSEIQSKSSSSSSSSPLVKDQKNKSSGSSNSSSATSVDEVDCGAPCMSNGQNSSLRQLLSMCSRSPNLSAALEIAINAQMYLAEGKYELALEKFQSSLGILIPALPEEPNGKRKELLYRQIQEWMKQAESAKSLLSVKRTDENPHAADDYKGKKKKFRNFVLLRFLNTKS</sequence>
<dbReference type="AlphaFoldDB" id="A0AAN9Y787"/>
<reference evidence="18 19" key="1">
    <citation type="submission" date="2024-03" db="EMBL/GenBank/DDBJ databases">
        <title>Adaptation during the transition from Ophiocordyceps entomopathogen to insect associate is accompanied by gene loss and intensified selection.</title>
        <authorList>
            <person name="Ward C.M."/>
            <person name="Onetto C.A."/>
            <person name="Borneman A.R."/>
        </authorList>
    </citation>
    <scope>NUCLEOTIDE SEQUENCE [LARGE SCALE GENOMIC DNA]</scope>
    <source>
        <strain evidence="18">AWRI1</strain>
        <tissue evidence="18">Single Adult Female</tissue>
    </source>
</reference>
<evidence type="ECO:0000256" key="8">
    <source>
        <dbReference type="ARBA" id="ARBA00022741"/>
    </source>
</evidence>
<evidence type="ECO:0000256" key="4">
    <source>
        <dbReference type="ARBA" id="ARBA00022490"/>
    </source>
</evidence>
<comment type="catalytic activity">
    <reaction evidence="13">
        <text>L-threonyl-[protein] + ATP = O-phospho-L-threonyl-[protein] + ADP + H(+)</text>
        <dbReference type="Rhea" id="RHEA:46608"/>
        <dbReference type="Rhea" id="RHEA-COMP:11060"/>
        <dbReference type="Rhea" id="RHEA-COMP:11605"/>
        <dbReference type="ChEBI" id="CHEBI:15378"/>
        <dbReference type="ChEBI" id="CHEBI:30013"/>
        <dbReference type="ChEBI" id="CHEBI:30616"/>
        <dbReference type="ChEBI" id="CHEBI:61977"/>
        <dbReference type="ChEBI" id="CHEBI:456216"/>
        <dbReference type="EC" id="2.7.11.1"/>
    </reaction>
</comment>
<evidence type="ECO:0000256" key="1">
    <source>
        <dbReference type="ARBA" id="ARBA00004496"/>
    </source>
</evidence>
<dbReference type="EC" id="2.7.11.1" evidence="2"/>
<keyword evidence="7" id="KW-0677">Repeat</keyword>
<keyword evidence="19" id="KW-1185">Reference proteome</keyword>
<dbReference type="InterPro" id="IPR000719">
    <property type="entry name" value="Prot_kinase_dom"/>
</dbReference>
<dbReference type="GO" id="GO:0034727">
    <property type="term" value="P:piecemeal microautophagy of the nucleus"/>
    <property type="evidence" value="ECO:0007669"/>
    <property type="project" value="TreeGrafter"/>
</dbReference>
<dbReference type="PROSITE" id="PS00107">
    <property type="entry name" value="PROTEIN_KINASE_ATP"/>
    <property type="match status" value="1"/>
</dbReference>
<dbReference type="PROSITE" id="PS00108">
    <property type="entry name" value="PROTEIN_KINASE_ST"/>
    <property type="match status" value="1"/>
</dbReference>
<dbReference type="GO" id="GO:0034045">
    <property type="term" value="C:phagophore assembly site membrane"/>
    <property type="evidence" value="ECO:0007669"/>
    <property type="project" value="TreeGrafter"/>
</dbReference>
<evidence type="ECO:0000256" key="14">
    <source>
        <dbReference type="ARBA" id="ARBA00048679"/>
    </source>
</evidence>
<dbReference type="GO" id="GO:0010506">
    <property type="term" value="P:regulation of autophagy"/>
    <property type="evidence" value="ECO:0007669"/>
    <property type="project" value="InterPro"/>
</dbReference>
<dbReference type="SUPFAM" id="SSF56112">
    <property type="entry name" value="Protein kinase-like (PK-like)"/>
    <property type="match status" value="1"/>
</dbReference>
<dbReference type="Proteomes" id="UP001367676">
    <property type="component" value="Unassembled WGS sequence"/>
</dbReference>
<keyword evidence="10 15" id="KW-0067">ATP-binding</keyword>
<evidence type="ECO:0000313" key="18">
    <source>
        <dbReference type="EMBL" id="KAK7602598.1"/>
    </source>
</evidence>
<dbReference type="EMBL" id="JBBCAQ010000008">
    <property type="protein sequence ID" value="KAK7602598.1"/>
    <property type="molecule type" value="Genomic_DNA"/>
</dbReference>
<dbReference type="InterPro" id="IPR036181">
    <property type="entry name" value="MIT_dom_sf"/>
</dbReference>
<evidence type="ECO:0000256" key="6">
    <source>
        <dbReference type="ARBA" id="ARBA00022679"/>
    </source>
</evidence>
<dbReference type="SMART" id="SM00220">
    <property type="entry name" value="S_TKc"/>
    <property type="match status" value="1"/>
</dbReference>
<accession>A0AAN9Y787</accession>
<dbReference type="Pfam" id="PF00069">
    <property type="entry name" value="Pkinase"/>
    <property type="match status" value="1"/>
</dbReference>
<feature type="compositionally biased region" description="Low complexity" evidence="16">
    <location>
        <begin position="391"/>
        <end position="402"/>
    </location>
</feature>
<dbReference type="InterPro" id="IPR011009">
    <property type="entry name" value="Kinase-like_dom_sf"/>
</dbReference>
<dbReference type="FunFam" id="3.30.200.20:FF:000042">
    <property type="entry name" value="Aurora kinase A"/>
    <property type="match status" value="1"/>
</dbReference>
<feature type="compositionally biased region" description="Low complexity" evidence="16">
    <location>
        <begin position="372"/>
        <end position="381"/>
    </location>
</feature>
<dbReference type="Gene3D" id="1.10.510.10">
    <property type="entry name" value="Transferase(Phosphotransferase) domain 1"/>
    <property type="match status" value="1"/>
</dbReference>
<dbReference type="PANTHER" id="PTHR24348:SF65">
    <property type="entry name" value="SERINE_THREONINE-PROTEIN KINASE ULK3"/>
    <property type="match status" value="1"/>
</dbReference>
<dbReference type="PROSITE" id="PS50011">
    <property type="entry name" value="PROTEIN_KINASE_DOM"/>
    <property type="match status" value="1"/>
</dbReference>
<dbReference type="PANTHER" id="PTHR24348">
    <property type="entry name" value="SERINE/THREONINE-PROTEIN KINASE UNC-51-RELATED"/>
    <property type="match status" value="1"/>
</dbReference>
<evidence type="ECO:0000256" key="15">
    <source>
        <dbReference type="PROSITE-ProRule" id="PRU10141"/>
    </source>
</evidence>
<evidence type="ECO:0000256" key="10">
    <source>
        <dbReference type="ARBA" id="ARBA00022840"/>
    </source>
</evidence>
<keyword evidence="9" id="KW-0418">Kinase</keyword>
<dbReference type="GO" id="GO:0005829">
    <property type="term" value="C:cytosol"/>
    <property type="evidence" value="ECO:0007669"/>
    <property type="project" value="TreeGrafter"/>
</dbReference>
<dbReference type="GO" id="GO:0004674">
    <property type="term" value="F:protein serine/threonine kinase activity"/>
    <property type="evidence" value="ECO:0007669"/>
    <property type="project" value="UniProtKB-KW"/>
</dbReference>
<dbReference type="GO" id="GO:0000422">
    <property type="term" value="P:autophagy of mitochondrion"/>
    <property type="evidence" value="ECO:0007669"/>
    <property type="project" value="TreeGrafter"/>
</dbReference>
<dbReference type="GO" id="GO:0005776">
    <property type="term" value="C:autophagosome"/>
    <property type="evidence" value="ECO:0007669"/>
    <property type="project" value="TreeGrafter"/>
</dbReference>
<evidence type="ECO:0000256" key="5">
    <source>
        <dbReference type="ARBA" id="ARBA00022527"/>
    </source>
</evidence>
<dbReference type="Pfam" id="PF04212">
    <property type="entry name" value="MIT"/>
    <property type="match status" value="2"/>
</dbReference>